<feature type="compositionally biased region" description="Low complexity" evidence="1">
    <location>
        <begin position="22"/>
        <end position="31"/>
    </location>
</feature>
<sequence length="53" mass="4907">MGMMDKIRELMGKKSGGGLLGDPGSTQRPGPISGGPGDGPVGGGGAGPAAPSS</sequence>
<dbReference type="AlphaFoldDB" id="A0A6J4NR88"/>
<evidence type="ECO:0000256" key="1">
    <source>
        <dbReference type="SAM" id="MobiDB-lite"/>
    </source>
</evidence>
<dbReference type="EMBL" id="CADCUM010000102">
    <property type="protein sequence ID" value="CAA9395466.1"/>
    <property type="molecule type" value="Genomic_DNA"/>
</dbReference>
<name>A0A6J4NR88_9ACTN</name>
<gene>
    <name evidence="2" type="ORF">AVDCRST_MAG32-2597</name>
</gene>
<feature type="compositionally biased region" description="Gly residues" evidence="1">
    <location>
        <begin position="32"/>
        <end position="47"/>
    </location>
</feature>
<feature type="compositionally biased region" description="Basic and acidic residues" evidence="1">
    <location>
        <begin position="1"/>
        <end position="12"/>
    </location>
</feature>
<accession>A0A6J4NR88</accession>
<feature type="region of interest" description="Disordered" evidence="1">
    <location>
        <begin position="1"/>
        <end position="53"/>
    </location>
</feature>
<reference evidence="2" key="1">
    <citation type="submission" date="2020-02" db="EMBL/GenBank/DDBJ databases">
        <authorList>
            <person name="Meier V. D."/>
        </authorList>
    </citation>
    <scope>NUCLEOTIDE SEQUENCE</scope>
    <source>
        <strain evidence="2">AVDCRST_MAG32</strain>
    </source>
</reference>
<organism evidence="2">
    <name type="scientific">uncultured Nocardioides sp</name>
    <dbReference type="NCBI Taxonomy" id="198441"/>
    <lineage>
        <taxon>Bacteria</taxon>
        <taxon>Bacillati</taxon>
        <taxon>Actinomycetota</taxon>
        <taxon>Actinomycetes</taxon>
        <taxon>Propionibacteriales</taxon>
        <taxon>Nocardioidaceae</taxon>
        <taxon>Nocardioides</taxon>
        <taxon>environmental samples</taxon>
    </lineage>
</organism>
<proteinExistence type="predicted"/>
<protein>
    <submittedName>
        <fullName evidence="2">Uncharacterized protein</fullName>
    </submittedName>
</protein>
<evidence type="ECO:0000313" key="2">
    <source>
        <dbReference type="EMBL" id="CAA9395466.1"/>
    </source>
</evidence>